<evidence type="ECO:0000313" key="10">
    <source>
        <dbReference type="Proteomes" id="UP000001225"/>
    </source>
</evidence>
<keyword evidence="7 8" id="KW-0472">Membrane</keyword>
<evidence type="ECO:0000256" key="3">
    <source>
        <dbReference type="ARBA" id="ARBA00022448"/>
    </source>
</evidence>
<keyword evidence="3" id="KW-0813">Transport</keyword>
<dbReference type="GO" id="GO:0005886">
    <property type="term" value="C:plasma membrane"/>
    <property type="evidence" value="ECO:0007669"/>
    <property type="project" value="UniProtKB-SubCell"/>
</dbReference>
<evidence type="ECO:0000256" key="6">
    <source>
        <dbReference type="ARBA" id="ARBA00022989"/>
    </source>
</evidence>
<dbReference type="Pfam" id="PF01925">
    <property type="entry name" value="TauE"/>
    <property type="match status" value="1"/>
</dbReference>
<evidence type="ECO:0000256" key="2">
    <source>
        <dbReference type="ARBA" id="ARBA00009142"/>
    </source>
</evidence>
<feature type="transmembrane region" description="Helical" evidence="8">
    <location>
        <begin position="335"/>
        <end position="354"/>
    </location>
</feature>
<comment type="subcellular location">
    <subcellularLocation>
        <location evidence="1 8">Cell membrane</location>
        <topology evidence="1 8">Multi-pass membrane protein</topology>
    </subcellularLocation>
</comment>
<evidence type="ECO:0000256" key="8">
    <source>
        <dbReference type="RuleBase" id="RU363041"/>
    </source>
</evidence>
<name>A9IPR2_BORPD</name>
<feature type="transmembrane region" description="Helical" evidence="8">
    <location>
        <begin position="149"/>
        <end position="169"/>
    </location>
</feature>
<evidence type="ECO:0000256" key="1">
    <source>
        <dbReference type="ARBA" id="ARBA00004651"/>
    </source>
</evidence>
<dbReference type="InterPro" id="IPR002781">
    <property type="entry name" value="TM_pro_TauE-like"/>
</dbReference>
<feature type="transmembrane region" description="Helical" evidence="8">
    <location>
        <begin position="178"/>
        <end position="196"/>
    </location>
</feature>
<evidence type="ECO:0000256" key="5">
    <source>
        <dbReference type="ARBA" id="ARBA00022692"/>
    </source>
</evidence>
<keyword evidence="4 8" id="KW-1003">Cell membrane</keyword>
<evidence type="ECO:0000256" key="7">
    <source>
        <dbReference type="ARBA" id="ARBA00023136"/>
    </source>
</evidence>
<feature type="transmembrane region" description="Helical" evidence="8">
    <location>
        <begin position="234"/>
        <end position="254"/>
    </location>
</feature>
<comment type="similarity">
    <text evidence="2 8">Belongs to the 4-toluene sulfonate uptake permease (TSUP) (TC 2.A.102) family.</text>
</comment>
<feature type="transmembrane region" description="Helical" evidence="8">
    <location>
        <begin position="274"/>
        <end position="292"/>
    </location>
</feature>
<keyword evidence="6 8" id="KW-1133">Transmembrane helix</keyword>
<dbReference type="PANTHER" id="PTHR30269:SF37">
    <property type="entry name" value="MEMBRANE TRANSPORTER PROTEIN"/>
    <property type="match status" value="1"/>
</dbReference>
<feature type="transmembrane region" description="Helical" evidence="8">
    <location>
        <begin position="202"/>
        <end position="222"/>
    </location>
</feature>
<proteinExistence type="inferred from homology"/>
<protein>
    <recommendedName>
        <fullName evidence="8">Probable membrane transporter protein</fullName>
    </recommendedName>
</protein>
<accession>A9IPR2</accession>
<dbReference type="STRING" id="94624.Bpet2632"/>
<dbReference type="Proteomes" id="UP000001225">
    <property type="component" value="Chromosome"/>
</dbReference>
<dbReference type="PANTHER" id="PTHR30269">
    <property type="entry name" value="TRANSMEMBRANE PROTEIN YFCA"/>
    <property type="match status" value="1"/>
</dbReference>
<dbReference type="KEGG" id="bpt:Bpet2632"/>
<dbReference type="AlphaFoldDB" id="A9IPR2"/>
<dbReference type="EMBL" id="AM902716">
    <property type="protein sequence ID" value="CAP42975.1"/>
    <property type="molecule type" value="Genomic_DNA"/>
</dbReference>
<gene>
    <name evidence="9" type="ordered locus">Bpet2632</name>
</gene>
<dbReference type="InterPro" id="IPR052017">
    <property type="entry name" value="TSUP"/>
</dbReference>
<feature type="transmembrane region" description="Helical" evidence="8">
    <location>
        <begin position="110"/>
        <end position="143"/>
    </location>
</feature>
<feature type="transmembrane region" description="Helical" evidence="8">
    <location>
        <begin position="304"/>
        <end position="323"/>
    </location>
</feature>
<organism evidence="9 10">
    <name type="scientific">Bordetella petrii (strain ATCC BAA-461 / DSM 12804 / CCUG 43448 / CIP 107267 / Se-1111R)</name>
    <dbReference type="NCBI Taxonomy" id="340100"/>
    <lineage>
        <taxon>Bacteria</taxon>
        <taxon>Pseudomonadati</taxon>
        <taxon>Pseudomonadota</taxon>
        <taxon>Betaproteobacteria</taxon>
        <taxon>Burkholderiales</taxon>
        <taxon>Alcaligenaceae</taxon>
        <taxon>Bordetella</taxon>
    </lineage>
</organism>
<keyword evidence="10" id="KW-1185">Reference proteome</keyword>
<reference evidence="9 10" key="1">
    <citation type="journal article" date="2008" name="BMC Genomics">
        <title>The missing link: Bordetella petrii is endowed with both the metabolic versatility of environmental bacteria and virulence traits of pathogenic Bordetellae.</title>
        <authorList>
            <person name="Gross R."/>
            <person name="Guzman C.A."/>
            <person name="Sebaihia M."/>
            <person name="Martins Dos Santos V.A."/>
            <person name="Pieper D.H."/>
            <person name="Koebnik R."/>
            <person name="Lechner M."/>
            <person name="Bartels D."/>
            <person name="Buhrmester J."/>
            <person name="Choudhuri J.V."/>
            <person name="Ebensen T."/>
            <person name="Gaigalat L."/>
            <person name="Herrmann S."/>
            <person name="Khachane A.N."/>
            <person name="Larisch C."/>
            <person name="Link S."/>
            <person name="Linke B."/>
            <person name="Meyer F."/>
            <person name="Mormann S."/>
            <person name="Nakunst D."/>
            <person name="Rueckert C."/>
            <person name="Schneiker-Bekel S."/>
            <person name="Schulze K."/>
            <person name="Vorhoelter F.J."/>
            <person name="Yevsa T."/>
            <person name="Engle J.T."/>
            <person name="Goldman W.E."/>
            <person name="Puehler A."/>
            <person name="Goebel U.B."/>
            <person name="Goesmann A."/>
            <person name="Bloecker H."/>
            <person name="Kaiser O."/>
            <person name="Martinez-Arias R."/>
        </authorList>
    </citation>
    <scope>NUCLEOTIDE SEQUENCE [LARGE SCALE GENOMIC DNA]</scope>
    <source>
        <strain evidence="10">ATCC BAA-461 / DSM 12804 / CCUG 43448 / CIP 107267 / Se-1111R</strain>
    </source>
</reference>
<evidence type="ECO:0000256" key="4">
    <source>
        <dbReference type="ARBA" id="ARBA00022475"/>
    </source>
</evidence>
<sequence length="355" mass="36561">MVQVVDHACPQCVAAAARPPVSADCRRAARAGTFGIFQDAAYGFRARNEERPSSGRVWGAPARLRTHGCQMPGNSNLVPGFGGRKHKIVSGVTIRACTCAAPGAFVPMDWMFVVIAAGAAVAGFVQGLAGFGFGMVAMSFWAWTLDPRLAAVLAVACALAGQILAAVTVRRGFDAARLLPFVAGGLLGIPLGVAVLPLLNPALFKALVGGFLATWCPFMLAASRLPRLTAGGRLADAGVGLLGGVMGGVGGFTGVLPTLWCTLRGFEKDAQRSIIQNFNLAMLAATMLSYLASGVVTRAMAPSLALAIPAMLVPGWLGARAYVGISDATFRKIVLGMLTASGLALLASALPALLR</sequence>
<dbReference type="eggNOG" id="COG0730">
    <property type="taxonomic scope" value="Bacteria"/>
</dbReference>
<keyword evidence="5 8" id="KW-0812">Transmembrane</keyword>
<evidence type="ECO:0000313" key="9">
    <source>
        <dbReference type="EMBL" id="CAP42975.1"/>
    </source>
</evidence>